<dbReference type="SMART" id="SM00530">
    <property type="entry name" value="HTH_XRE"/>
    <property type="match status" value="1"/>
</dbReference>
<proteinExistence type="predicted"/>
<dbReference type="PANTHER" id="PTHR46558">
    <property type="entry name" value="TRACRIPTIONAL REGULATORY PROTEIN-RELATED-RELATED"/>
    <property type="match status" value="1"/>
</dbReference>
<reference evidence="3 4" key="1">
    <citation type="submission" date="2019-11" db="EMBL/GenBank/DDBJ databases">
        <title>Characterisation of Fundicoccus ignavus gen. nov. sp. nov., a novel genus of the family Aerococcaceae isolated from bulk tank milk.</title>
        <authorList>
            <person name="Siebert A."/>
            <person name="Huptas C."/>
            <person name="Wenning M."/>
            <person name="Scherer S."/>
            <person name="Doll E.V."/>
        </authorList>
    </citation>
    <scope>NUCLEOTIDE SEQUENCE [LARGE SCALE GENOMIC DNA]</scope>
    <source>
        <strain evidence="3 4">WS4759</strain>
    </source>
</reference>
<dbReference type="SUPFAM" id="SSF47413">
    <property type="entry name" value="lambda repressor-like DNA-binding domains"/>
    <property type="match status" value="1"/>
</dbReference>
<dbReference type="Pfam" id="PF01381">
    <property type="entry name" value="HTH_3"/>
    <property type="match status" value="1"/>
</dbReference>
<evidence type="ECO:0000313" key="4">
    <source>
        <dbReference type="Proteomes" id="UP000430975"/>
    </source>
</evidence>
<sequence>MFLSGGKKIMTIFSEKVFQLRKEFAYSQEELAEKLEVSRQTISNWENGTAQPALDKAVELSNLFDVSLDEMVGKKIQQAKTVSPILKAFIGQTVSVFLNPSSDAWMSVSRTEVKKCEVIDVSEHSLKVIVDERKQKIERVFMLKDIIGIKEEVV</sequence>
<gene>
    <name evidence="3" type="ORF">GIY09_00900</name>
</gene>
<protein>
    <submittedName>
        <fullName evidence="3">Helix-turn-helix domain-containing protein</fullName>
    </submittedName>
</protein>
<dbReference type="Proteomes" id="UP000430975">
    <property type="component" value="Unassembled WGS sequence"/>
</dbReference>
<dbReference type="AlphaFoldDB" id="A0A6I2GIP8"/>
<accession>A0A6I2GIP8</accession>
<name>A0A6I2GIP8_9LACT</name>
<dbReference type="Gene3D" id="1.10.260.40">
    <property type="entry name" value="lambda repressor-like DNA-binding domains"/>
    <property type="match status" value="1"/>
</dbReference>
<evidence type="ECO:0000256" key="1">
    <source>
        <dbReference type="ARBA" id="ARBA00023125"/>
    </source>
</evidence>
<evidence type="ECO:0000313" key="3">
    <source>
        <dbReference type="EMBL" id="MRI84458.1"/>
    </source>
</evidence>
<keyword evidence="1" id="KW-0238">DNA-binding</keyword>
<feature type="domain" description="HTH cro/C1-type" evidence="2">
    <location>
        <begin position="19"/>
        <end position="71"/>
    </location>
</feature>
<dbReference type="InterPro" id="IPR010982">
    <property type="entry name" value="Lambda_DNA-bd_dom_sf"/>
</dbReference>
<dbReference type="EMBL" id="WJQS01000001">
    <property type="protein sequence ID" value="MRI84458.1"/>
    <property type="molecule type" value="Genomic_DNA"/>
</dbReference>
<organism evidence="3 4">
    <name type="scientific">Fundicoccus ignavus</name>
    <dbReference type="NCBI Taxonomy" id="2664442"/>
    <lineage>
        <taxon>Bacteria</taxon>
        <taxon>Bacillati</taxon>
        <taxon>Bacillota</taxon>
        <taxon>Bacilli</taxon>
        <taxon>Lactobacillales</taxon>
        <taxon>Aerococcaceae</taxon>
        <taxon>Fundicoccus</taxon>
    </lineage>
</organism>
<dbReference type="InterPro" id="IPR001387">
    <property type="entry name" value="Cro/C1-type_HTH"/>
</dbReference>
<keyword evidence="4" id="KW-1185">Reference proteome</keyword>
<comment type="caution">
    <text evidence="3">The sequence shown here is derived from an EMBL/GenBank/DDBJ whole genome shotgun (WGS) entry which is preliminary data.</text>
</comment>
<dbReference type="CDD" id="cd00093">
    <property type="entry name" value="HTH_XRE"/>
    <property type="match status" value="1"/>
</dbReference>
<dbReference type="GO" id="GO:0003677">
    <property type="term" value="F:DNA binding"/>
    <property type="evidence" value="ECO:0007669"/>
    <property type="project" value="UniProtKB-KW"/>
</dbReference>
<dbReference type="PANTHER" id="PTHR46558:SF13">
    <property type="entry name" value="HTH-TYPE TRANSCRIPTIONAL REGULATOR IMMR"/>
    <property type="match status" value="1"/>
</dbReference>
<dbReference type="PROSITE" id="PS50943">
    <property type="entry name" value="HTH_CROC1"/>
    <property type="match status" value="1"/>
</dbReference>
<evidence type="ECO:0000259" key="2">
    <source>
        <dbReference type="PROSITE" id="PS50943"/>
    </source>
</evidence>